<dbReference type="RefSeq" id="WP_104477578.1">
    <property type="nucleotide sequence ID" value="NZ_CP154825.1"/>
</dbReference>
<name>A0A2S6GZ91_9PSEU</name>
<dbReference type="PANTHER" id="PTHR38588:SF1">
    <property type="entry name" value="BLL0334 PROTEIN"/>
    <property type="match status" value="1"/>
</dbReference>
<evidence type="ECO:0000313" key="4">
    <source>
        <dbReference type="Proteomes" id="UP000239203"/>
    </source>
</evidence>
<dbReference type="Gene3D" id="3.30.530.20">
    <property type="match status" value="1"/>
</dbReference>
<keyword evidence="4" id="KW-1185">Reference proteome</keyword>
<proteinExistence type="predicted"/>
<organism evidence="3 4">
    <name type="scientific">Actinokineospora auranticolor</name>
    <dbReference type="NCBI Taxonomy" id="155976"/>
    <lineage>
        <taxon>Bacteria</taxon>
        <taxon>Bacillati</taxon>
        <taxon>Actinomycetota</taxon>
        <taxon>Actinomycetes</taxon>
        <taxon>Pseudonocardiales</taxon>
        <taxon>Pseudonocardiaceae</taxon>
        <taxon>Actinokineospora</taxon>
    </lineage>
</organism>
<comment type="caution">
    <text evidence="3">The sequence shown here is derived from an EMBL/GenBank/DDBJ whole genome shotgun (WGS) entry which is preliminary data.</text>
</comment>
<dbReference type="CDD" id="cd07823">
    <property type="entry name" value="SRPBCC_5"/>
    <property type="match status" value="1"/>
</dbReference>
<keyword evidence="2" id="KW-0812">Transmembrane</keyword>
<dbReference type="SUPFAM" id="SSF55961">
    <property type="entry name" value="Bet v1-like"/>
    <property type="match status" value="1"/>
</dbReference>
<feature type="region of interest" description="Disordered" evidence="1">
    <location>
        <begin position="147"/>
        <end position="247"/>
    </location>
</feature>
<evidence type="ECO:0000256" key="1">
    <source>
        <dbReference type="SAM" id="MobiDB-lite"/>
    </source>
</evidence>
<dbReference type="InterPro" id="IPR023393">
    <property type="entry name" value="START-like_dom_sf"/>
</dbReference>
<evidence type="ECO:0000313" key="3">
    <source>
        <dbReference type="EMBL" id="PPK70554.1"/>
    </source>
</evidence>
<gene>
    <name evidence="3" type="ORF">CLV40_102469</name>
</gene>
<dbReference type="EMBL" id="PTIX01000002">
    <property type="protein sequence ID" value="PPK70554.1"/>
    <property type="molecule type" value="Genomic_DNA"/>
</dbReference>
<keyword evidence="2" id="KW-0472">Membrane</keyword>
<dbReference type="Proteomes" id="UP000239203">
    <property type="component" value="Unassembled WGS sequence"/>
</dbReference>
<dbReference type="Pfam" id="PF06240">
    <property type="entry name" value="COXG"/>
    <property type="match status" value="1"/>
</dbReference>
<keyword evidence="2" id="KW-1133">Transmembrane helix</keyword>
<feature type="compositionally biased region" description="Basic and acidic residues" evidence="1">
    <location>
        <begin position="185"/>
        <end position="202"/>
    </location>
</feature>
<feature type="compositionally biased region" description="Low complexity" evidence="1">
    <location>
        <begin position="147"/>
        <end position="157"/>
    </location>
</feature>
<protein>
    <submittedName>
        <fullName evidence="3">Carbon monoxide dehydrogenase subunit G</fullName>
    </submittedName>
</protein>
<sequence length="288" mass="29722">MELEHRFAVPADIDTVWTALLDPERVAPCLPGTTLTGVDGPRFTGTVKVKLGPISLLYRGTGEFTDRDDGSYRLVIKASGKDAKGNGTAAATVTLTLTADGPDSTTGNVATDLTITGKPAQLGRGLISEVGARLLDTFATNLADTLTTPEPAATPLPDQQPEAPANDKEDIPTSSTPGDGPPPAGERDEHTPAAAEPDHPAAETEGPPASADDQPQPSAADDSTPAAGQPGQATGESATKAPPLRAVTPEAEPIDLLEYAGAPVGRRLLPVVVAVAVALLVLFWRRRR</sequence>
<dbReference type="PANTHER" id="PTHR38588">
    <property type="entry name" value="BLL0334 PROTEIN"/>
    <property type="match status" value="1"/>
</dbReference>
<evidence type="ECO:0000256" key="2">
    <source>
        <dbReference type="SAM" id="Phobius"/>
    </source>
</evidence>
<feature type="transmembrane region" description="Helical" evidence="2">
    <location>
        <begin position="268"/>
        <end position="284"/>
    </location>
</feature>
<feature type="compositionally biased region" description="Low complexity" evidence="1">
    <location>
        <begin position="203"/>
        <end position="223"/>
    </location>
</feature>
<accession>A0A2S6GZ91</accession>
<dbReference type="OrthoDB" id="9808623at2"/>
<dbReference type="InterPro" id="IPR010419">
    <property type="entry name" value="CO_DH_gsu"/>
</dbReference>
<dbReference type="AlphaFoldDB" id="A0A2S6GZ91"/>
<reference evidence="3 4" key="1">
    <citation type="submission" date="2018-02" db="EMBL/GenBank/DDBJ databases">
        <title>Genomic Encyclopedia of Archaeal and Bacterial Type Strains, Phase II (KMG-II): from individual species to whole genera.</title>
        <authorList>
            <person name="Goeker M."/>
        </authorList>
    </citation>
    <scope>NUCLEOTIDE SEQUENCE [LARGE SCALE GENOMIC DNA]</scope>
    <source>
        <strain evidence="3 4">YU 961-1</strain>
    </source>
</reference>